<protein>
    <submittedName>
        <fullName evidence="1">HlyC/CorC family transporter</fullName>
    </submittedName>
</protein>
<sequence>MLQVCSGVKIEVIDLISLVELIIIIILVSFSAFFSSSETAFIGVHRIKILHLAEKGNKKAKIIHQELQHPEKFITTILVGNNIVNVAASVLCTVLTLRFFGDAGIAIATGIMTVIILVFGEIVPKTFAIRHADTYLLKIAGILQLLTKVLYPLVYFFTVITNFVLRIIGVKDKIKNPFVTEDQIKLLLKIGVEEGDIEHHEREYIQNVFEFTDEKARGTMTLKKDMVTVQSDEILSKALKKINKCGHSRLPVWKDHFDNIIGMIYAKDLLKFTDGQIQKTTAYEILRPILKVKKDRKIAYILKELQTKNIQIAVVMNENNNVVGLLSIEDILEEIVGEIHDEYDIEEMNNGGGTVALKQV</sequence>
<evidence type="ECO:0000313" key="1">
    <source>
        <dbReference type="EMBL" id="TKY92526.1"/>
    </source>
</evidence>
<evidence type="ECO:0000313" key="2">
    <source>
        <dbReference type="Proteomes" id="UP000315423"/>
    </source>
</evidence>
<name>A0AC61SDB6_9EURY</name>
<proteinExistence type="predicted"/>
<comment type="caution">
    <text evidence="1">The sequence shown here is derived from an EMBL/GenBank/DDBJ whole genome shotgun (WGS) entry which is preliminary data.</text>
</comment>
<accession>A0AC61SDB6</accession>
<reference evidence="1" key="1">
    <citation type="submission" date="2018-09" db="EMBL/GenBank/DDBJ databases">
        <title>A genomic encyclopedia of anaerobic methanotrophic archaea.</title>
        <authorList>
            <person name="Skennerton C.T."/>
            <person name="Chadwick G.L."/>
            <person name="Laso-Perez R."/>
            <person name="Leu A.O."/>
            <person name="Speth D.R."/>
            <person name="Yu H."/>
            <person name="Morgan-Lang C."/>
            <person name="Hatzenpichler R."/>
            <person name="Goudeau D."/>
            <person name="Malmstrom R."/>
            <person name="Woyke T."/>
            <person name="Hallam S."/>
            <person name="Tyson G.W."/>
            <person name="Wegener G."/>
            <person name="Boetius A."/>
            <person name="Orphan V.J."/>
        </authorList>
    </citation>
    <scope>NUCLEOTIDE SEQUENCE</scope>
    <source>
        <strain evidence="1">CONS3730D10UFb2</strain>
    </source>
</reference>
<dbReference type="EMBL" id="QYBA01000005">
    <property type="protein sequence ID" value="TKY92526.1"/>
    <property type="molecule type" value="Genomic_DNA"/>
</dbReference>
<dbReference type="Proteomes" id="UP000315423">
    <property type="component" value="Unassembled WGS sequence"/>
</dbReference>
<gene>
    <name evidence="1" type="ORF">C5S46_00105</name>
</gene>
<organism evidence="1 2">
    <name type="scientific">Candidatus Methanomarinus sp</name>
    <dbReference type="NCBI Taxonomy" id="3386244"/>
    <lineage>
        <taxon>Archaea</taxon>
        <taxon>Methanobacteriati</taxon>
        <taxon>Methanobacteriota</taxon>
        <taxon>Stenosarchaea group</taxon>
        <taxon>Methanomicrobia</taxon>
        <taxon>Methanosarcinales</taxon>
        <taxon>ANME-2 cluster</taxon>
        <taxon>Candidatus Methanocomedenaceae</taxon>
        <taxon>Candidatus Methanomarinus</taxon>
    </lineage>
</organism>